<accession>A0A1Y2CPC8</accession>
<name>A0A1Y2CPC8_9FUNG</name>
<evidence type="ECO:0000313" key="2">
    <source>
        <dbReference type="Proteomes" id="UP000193642"/>
    </source>
</evidence>
<dbReference type="SUPFAM" id="SSF52540">
    <property type="entry name" value="P-loop containing nucleoside triphosphate hydrolases"/>
    <property type="match status" value="1"/>
</dbReference>
<dbReference type="Gene3D" id="3.40.50.300">
    <property type="entry name" value="P-loop containing nucleotide triphosphate hydrolases"/>
    <property type="match status" value="1"/>
</dbReference>
<sequence length="104" mass="11240">MSQKLTIFIVGPPKTGKTAIANYLADLADSLNGNEYHPTQGVRILEFEKHLSQSRGKDITISVEAWDCSGDPAFMSVWPAVASSAAAVVFVCTPDKKQDKDLEA</sequence>
<dbReference type="STRING" id="329046.A0A1Y2CPC8"/>
<protein>
    <recommendedName>
        <fullName evidence="3">P-loop containing nucleoside triphosphate hydrolase protein</fullName>
    </recommendedName>
</protein>
<evidence type="ECO:0008006" key="3">
    <source>
        <dbReference type="Google" id="ProtNLM"/>
    </source>
</evidence>
<dbReference type="Pfam" id="PF08477">
    <property type="entry name" value="Roc"/>
    <property type="match status" value="1"/>
</dbReference>
<evidence type="ECO:0000313" key="1">
    <source>
        <dbReference type="EMBL" id="ORY48899.1"/>
    </source>
</evidence>
<comment type="caution">
    <text evidence="1">The sequence shown here is derived from an EMBL/GenBank/DDBJ whole genome shotgun (WGS) entry which is preliminary data.</text>
</comment>
<organism evidence="1 2">
    <name type="scientific">Rhizoclosmatium globosum</name>
    <dbReference type="NCBI Taxonomy" id="329046"/>
    <lineage>
        <taxon>Eukaryota</taxon>
        <taxon>Fungi</taxon>
        <taxon>Fungi incertae sedis</taxon>
        <taxon>Chytridiomycota</taxon>
        <taxon>Chytridiomycota incertae sedis</taxon>
        <taxon>Chytridiomycetes</taxon>
        <taxon>Chytridiales</taxon>
        <taxon>Chytriomycetaceae</taxon>
        <taxon>Rhizoclosmatium</taxon>
    </lineage>
</organism>
<dbReference type="AlphaFoldDB" id="A0A1Y2CPC8"/>
<gene>
    <name evidence="1" type="ORF">BCR33DRAFT_13278</name>
</gene>
<dbReference type="InterPro" id="IPR027417">
    <property type="entry name" value="P-loop_NTPase"/>
</dbReference>
<keyword evidence="2" id="KW-1185">Reference proteome</keyword>
<proteinExistence type="predicted"/>
<dbReference type="EMBL" id="MCGO01000010">
    <property type="protein sequence ID" value="ORY48899.1"/>
    <property type="molecule type" value="Genomic_DNA"/>
</dbReference>
<dbReference type="Proteomes" id="UP000193642">
    <property type="component" value="Unassembled WGS sequence"/>
</dbReference>
<reference evidence="1 2" key="1">
    <citation type="submission" date="2016-07" db="EMBL/GenBank/DDBJ databases">
        <title>Pervasive Adenine N6-methylation of Active Genes in Fungi.</title>
        <authorList>
            <consortium name="DOE Joint Genome Institute"/>
            <person name="Mondo S.J."/>
            <person name="Dannebaum R.O."/>
            <person name="Kuo R.C."/>
            <person name="Labutti K."/>
            <person name="Haridas S."/>
            <person name="Kuo A."/>
            <person name="Salamov A."/>
            <person name="Ahrendt S.R."/>
            <person name="Lipzen A."/>
            <person name="Sullivan W."/>
            <person name="Andreopoulos W.B."/>
            <person name="Clum A."/>
            <person name="Lindquist E."/>
            <person name="Daum C."/>
            <person name="Ramamoorthy G.K."/>
            <person name="Gryganskyi A."/>
            <person name="Culley D."/>
            <person name="Magnuson J.K."/>
            <person name="James T.Y."/>
            <person name="O'Malley M.A."/>
            <person name="Stajich J.E."/>
            <person name="Spatafora J.W."/>
            <person name="Visel A."/>
            <person name="Grigoriev I.V."/>
        </authorList>
    </citation>
    <scope>NUCLEOTIDE SEQUENCE [LARGE SCALE GENOMIC DNA]</scope>
    <source>
        <strain evidence="1 2">JEL800</strain>
    </source>
</reference>
<dbReference type="OrthoDB" id="275177at2759"/>